<feature type="domain" description="VWFA" evidence="2">
    <location>
        <begin position="185"/>
        <end position="368"/>
    </location>
</feature>
<name>A0ABU7Q6I1_9ACTN</name>
<accession>A0ABU7Q6I1</accession>
<dbReference type="InterPro" id="IPR036465">
    <property type="entry name" value="vWFA_dom_sf"/>
</dbReference>
<dbReference type="RefSeq" id="WP_330813726.1">
    <property type="nucleotide sequence ID" value="NZ_JAZBJO010000030.1"/>
</dbReference>
<dbReference type="Pfam" id="PF13519">
    <property type="entry name" value="VWA_2"/>
    <property type="match status" value="1"/>
</dbReference>
<reference evidence="3 4" key="1">
    <citation type="submission" date="2023-11" db="EMBL/GenBank/DDBJ databases">
        <title>30 novel species of actinomycetes from the DSMZ collection.</title>
        <authorList>
            <person name="Nouioui I."/>
        </authorList>
    </citation>
    <scope>NUCLEOTIDE SEQUENCE [LARGE SCALE GENOMIC DNA]</scope>
    <source>
        <strain evidence="3 4">DSM 41524</strain>
    </source>
</reference>
<dbReference type="CDD" id="cd00198">
    <property type="entry name" value="vWFA"/>
    <property type="match status" value="1"/>
</dbReference>
<dbReference type="InterPro" id="IPR002035">
    <property type="entry name" value="VWF_A"/>
</dbReference>
<protein>
    <submittedName>
        <fullName evidence="3">VWA domain-containing protein</fullName>
    </submittedName>
</protein>
<dbReference type="PROSITE" id="PS50234">
    <property type="entry name" value="VWFA"/>
    <property type="match status" value="1"/>
</dbReference>
<evidence type="ECO:0000313" key="3">
    <source>
        <dbReference type="EMBL" id="MEE4596997.1"/>
    </source>
</evidence>
<dbReference type="Proteomes" id="UP001354709">
    <property type="component" value="Unassembled WGS sequence"/>
</dbReference>
<dbReference type="Gene3D" id="3.40.50.410">
    <property type="entry name" value="von Willebrand factor, type A domain"/>
    <property type="match status" value="1"/>
</dbReference>
<gene>
    <name evidence="3" type="ORF">V2J94_34790</name>
</gene>
<dbReference type="EMBL" id="JAZBJO010000030">
    <property type="protein sequence ID" value="MEE4596997.1"/>
    <property type="molecule type" value="Genomic_DNA"/>
</dbReference>
<evidence type="ECO:0000313" key="4">
    <source>
        <dbReference type="Proteomes" id="UP001354709"/>
    </source>
</evidence>
<dbReference type="SUPFAM" id="SSF53300">
    <property type="entry name" value="vWA-like"/>
    <property type="match status" value="1"/>
</dbReference>
<proteinExistence type="predicted"/>
<evidence type="ECO:0000256" key="1">
    <source>
        <dbReference type="SAM" id="MobiDB-lite"/>
    </source>
</evidence>
<comment type="caution">
    <text evidence="3">The sequence shown here is derived from an EMBL/GenBank/DDBJ whole genome shotgun (WGS) entry which is preliminary data.</text>
</comment>
<dbReference type="SMART" id="SM00327">
    <property type="entry name" value="VWA"/>
    <property type="match status" value="1"/>
</dbReference>
<feature type="region of interest" description="Disordered" evidence="1">
    <location>
        <begin position="640"/>
        <end position="669"/>
    </location>
</feature>
<sequence>MTAFKHSATDTRLITASGVGLVGDNRLAVAASRLAADSAGVLHVRGTDGGPARSVAVRLLPTPSVPDDVVVAPAALLQEHRFSPDEGWELTAADAATPAVLELELPSGPSLDDATALLLRAPLLSGHVFTHGFEASPDVWIDASGTLFRVRQALDHGGQAMRGLLRIGPETQLTLFAPGERGGVDIVVLADCSGSMSIDDIPAVRRDAGRVLSRLRQPSTMTRMDALKDALGAMIDAWTRYEGLGTRFALVSFDHELEPMFPRPWGMEEVADVRSVQQLREAVSLLNCFRGGGTDIGKALHKSGELLHRYGMPGNERLVVLVSDGAHFAPLPDERSGESVSGTQDPVSLMEDLHAGLGIRLHAVGISDEPFFDRWWQARRHHPDWTPQAHESMVPNHRMLGELVAVAGGDRHRIGGLDILEEYFAELGSGVMRAVGRPARPRLPALQVTPEELAAQPPRQAQADPQQRRVWETAVDEALLAYSRVCDASIARLGYPLLRASPPSDLERLRHPCADRVDFVAWLSVAYQVFNERLHEELRRPCDRAGRPRDPEKVLDLPQLAAAFWNDRMSQLHELRNFYHHDRVQDKHAEHNRIAGGIIQRHTGSYAPLETDTVAWQALQLGLLRDLTALLNEAHTTLDTAPEPVTKTPKEAAGSGAAGAVRLKAQGYD</sequence>
<organism evidence="3 4">
    <name type="scientific">Streptomyces asiaticus subsp. ignotus</name>
    <dbReference type="NCBI Taxonomy" id="3098222"/>
    <lineage>
        <taxon>Bacteria</taxon>
        <taxon>Bacillati</taxon>
        <taxon>Actinomycetota</taxon>
        <taxon>Actinomycetes</taxon>
        <taxon>Kitasatosporales</taxon>
        <taxon>Streptomycetaceae</taxon>
        <taxon>Streptomyces</taxon>
        <taxon>Streptomyces violaceusniger group</taxon>
    </lineage>
</organism>
<keyword evidence="4" id="KW-1185">Reference proteome</keyword>
<evidence type="ECO:0000259" key="2">
    <source>
        <dbReference type="PROSITE" id="PS50234"/>
    </source>
</evidence>